<evidence type="ECO:0000256" key="13">
    <source>
        <dbReference type="RuleBase" id="RU364064"/>
    </source>
</evidence>
<feature type="domain" description="Ribonucleotide reductase large subunit C-terminal" evidence="14">
    <location>
        <begin position="198"/>
        <end position="749"/>
    </location>
</feature>
<feature type="domain" description="Ribonucleotide reductase class II vitamin B12-dependent N-terminal" evidence="15">
    <location>
        <begin position="23"/>
        <end position="147"/>
    </location>
</feature>
<dbReference type="FunFam" id="3.20.70.20:FF:000017">
    <property type="entry name" value="Vitamin B12-dependent ribonucleotide reductase"/>
    <property type="match status" value="1"/>
</dbReference>
<dbReference type="SUPFAM" id="SSF75625">
    <property type="entry name" value="YebC-like"/>
    <property type="match status" value="1"/>
</dbReference>
<dbReference type="EC" id="1.17.4.1" evidence="3 13"/>
<keyword evidence="6 13" id="KW-0237">DNA synthesis</keyword>
<evidence type="ECO:0000313" key="18">
    <source>
        <dbReference type="Proteomes" id="UP000403266"/>
    </source>
</evidence>
<keyword evidence="10 13" id="KW-0170">Cobalt</keyword>
<sequence>MKIERRYTSPGKSPYEAITFRLTNSEIRNPDGSVVFKLENIVVPETWSQVASDVLAQKYFRKAGVPARLKKVEENDVPSWLWRSVPDEAALSQLPEDQRFGSEISSKQVFDRLAGCWTYWGWKGGYFSSEEDARAFYDELRFMLANQMVAPNSPQWFNTGLHWAYGIDGPGQGHFYVDYKTGKLTKSKSAYEHPQPHACFIQGVEDDLVNQGGIMDLWVREARLFKYGSGTGTNFSKLRGSGEKLSGGSRSSGLMSFLKIGDRAAGAIKSGGTTRRAAKMVVVDVDHPDIEEYIDWKVKEEQKVAALVTGSKTNAKHLKAILKACINCEAEGDACFDPEKNPVLKREIKFARRAMIPDNYIKRVIQFARQGYTEIDFPIYDTDWDSEAYLTVAGQNSNNSVSVTDKFLRAVETDADWHLTARKDGKVVKTLKARDLWEQIGHAAWASADPGLHFNTTMNDWHTCPEGGPIRGSNPCSEYMFLDDTACNLASANLLQFFDRKNHKFDAGSFEHACRLWTVVLEISVMMAQFPSKEIAQLSYEYRTLGLGFANIGGLLMTMGLPYDSDAARALGGALTAIMTGVSYATSAEMAKELGPFPNYKANAKHMLRVIHNHRRAAIGALDGYDGLSVPPVPLDHVTCPDKALIDHAVKAWDQAYKLGKKHGYRNAQSTVIAPTGTIGLVMDCDTTGIEPDFALVKFKKLAGGGYFKIINRAVPDALRALGYREHEIAEIEAYAVGHGSMKQAPAINPGSLRSKGFTDEKIDAVEKGLKSAFDIKFVFNRWTLGEDFLTGTLKVPADRLNDPSFDLLSFLGFSKADIEAANIHICGAMTLEGAPFLKTEHYAVFDCANPCGKIGKRYLSVESHIRMMAASQPFISGAISKTINMPNDATVEDCKNAYMLSWKLALKANALYRDGSKLSQPLNSALIADEEEDSEDAVEALAAMPAAAKAAHVSEKIIEKVIERVVAIRDRERMPGRRKGYTQKAVVGGHKVYLRTGEYEDGRLGEIFIDMHKEGAAFRAMMNNFAIAISLGLQYGVPLEEYVDAFTFTRFEPAGFVQDNPSIKNATSILDYVFRELAISYLGRYDLAHVDPNEIGFDQIGKGRGDGQAPDAFKVVSPISRGFVRGQETRLVASAPVAAFNGNAALALDPVEALDFQPADVRLAQEVRSEASIAISKGFAGEACSSCFNFSLVRTGKCLTCTNCGTSAGGCS</sequence>
<dbReference type="InterPro" id="IPR000788">
    <property type="entry name" value="RNR_lg_C"/>
</dbReference>
<dbReference type="Pfam" id="PF02867">
    <property type="entry name" value="Ribonuc_red_lgC"/>
    <property type="match status" value="2"/>
</dbReference>
<gene>
    <name evidence="17" type="ORF">FS320_02460</name>
</gene>
<feature type="domain" description="Ribonucleotide reductase large subunit C-terminal" evidence="14">
    <location>
        <begin position="827"/>
        <end position="913"/>
    </location>
</feature>
<dbReference type="GO" id="GO:0031419">
    <property type="term" value="F:cobalamin binding"/>
    <property type="evidence" value="ECO:0007669"/>
    <property type="project" value="UniProtKB-KW"/>
</dbReference>
<dbReference type="GO" id="GO:0004748">
    <property type="term" value="F:ribonucleoside-diphosphate reductase activity, thioredoxin disulfide as acceptor"/>
    <property type="evidence" value="ECO:0007669"/>
    <property type="project" value="UniProtKB-EC"/>
</dbReference>
<organism evidence="17 18">
    <name type="scientific">Microvirga tunisiensis</name>
    <dbReference type="NCBI Taxonomy" id="2108360"/>
    <lineage>
        <taxon>Bacteria</taxon>
        <taxon>Pseudomonadati</taxon>
        <taxon>Pseudomonadota</taxon>
        <taxon>Alphaproteobacteria</taxon>
        <taxon>Hyphomicrobiales</taxon>
        <taxon>Methylobacteriaceae</taxon>
        <taxon>Microvirga</taxon>
    </lineage>
</organism>
<dbReference type="Pfam" id="PF08471">
    <property type="entry name" value="Ribonuc_red_2_N"/>
    <property type="match status" value="1"/>
</dbReference>
<comment type="catalytic activity">
    <reaction evidence="12 13">
        <text>a 2'-deoxyribonucleoside 5'-diphosphate + [thioredoxin]-disulfide + H2O = a ribonucleoside 5'-diphosphate + [thioredoxin]-dithiol</text>
        <dbReference type="Rhea" id="RHEA:23252"/>
        <dbReference type="Rhea" id="RHEA-COMP:10698"/>
        <dbReference type="Rhea" id="RHEA-COMP:10700"/>
        <dbReference type="ChEBI" id="CHEBI:15377"/>
        <dbReference type="ChEBI" id="CHEBI:29950"/>
        <dbReference type="ChEBI" id="CHEBI:50058"/>
        <dbReference type="ChEBI" id="CHEBI:57930"/>
        <dbReference type="ChEBI" id="CHEBI:73316"/>
        <dbReference type="EC" id="1.17.4.1"/>
    </reaction>
</comment>
<dbReference type="FunFam" id="3.20.70.20:FF:000016">
    <property type="entry name" value="Vitamin B12-dependent ribonucleotide reductase"/>
    <property type="match status" value="1"/>
</dbReference>
<feature type="domain" description="TSCPD" evidence="16">
    <location>
        <begin position="976"/>
        <end position="1080"/>
    </location>
</feature>
<reference evidence="17 18" key="1">
    <citation type="journal article" date="2019" name="Syst. Appl. Microbiol.">
        <title>Microvirga tunisiensis sp. nov., a root nodule symbiotic bacterium isolated from Lupinus micranthus and L. luteus grown in Northern Tunisia.</title>
        <authorList>
            <person name="Msaddak A."/>
            <person name="Rejili M."/>
            <person name="Duran D."/>
            <person name="Mars M."/>
            <person name="Palacios J.M."/>
            <person name="Ruiz-Argueso T."/>
            <person name="Rey L."/>
            <person name="Imperial J."/>
        </authorList>
    </citation>
    <scope>NUCLEOTIDE SEQUENCE [LARGE SCALE GENOMIC DNA]</scope>
    <source>
        <strain evidence="17 18">Lmie10</strain>
    </source>
</reference>
<keyword evidence="9" id="KW-1015">Disulfide bond</keyword>
<dbReference type="InterPro" id="IPR029072">
    <property type="entry name" value="YebC-like"/>
</dbReference>
<protein>
    <recommendedName>
        <fullName evidence="4 13">Vitamin B12-dependent ribonucleotide reductase</fullName>
        <ecNumber evidence="3 13">1.17.4.1</ecNumber>
    </recommendedName>
</protein>
<evidence type="ECO:0000256" key="11">
    <source>
        <dbReference type="ARBA" id="ARBA00025437"/>
    </source>
</evidence>
<dbReference type="Gene3D" id="3.20.70.20">
    <property type="match status" value="3"/>
</dbReference>
<dbReference type="EMBL" id="VOSK01000003">
    <property type="protein sequence ID" value="MPR24114.1"/>
    <property type="molecule type" value="Genomic_DNA"/>
</dbReference>
<dbReference type="InterPro" id="IPR013678">
    <property type="entry name" value="RNR_2_N"/>
</dbReference>
<dbReference type="RefSeq" id="WP_152709023.1">
    <property type="nucleotide sequence ID" value="NZ_VOSK01000003.1"/>
</dbReference>
<comment type="function">
    <text evidence="11 13">Catalyzes the reduction of ribonucleotides to deoxyribonucleotides. May function to provide a pool of deoxyribonucleotide precursors for DNA repair during oxygen limitation and/or for immediate growth after restoration of oxygen.</text>
</comment>
<evidence type="ECO:0000313" key="17">
    <source>
        <dbReference type="EMBL" id="MPR24114.1"/>
    </source>
</evidence>
<dbReference type="InterPro" id="IPR024434">
    <property type="entry name" value="TSCPD_dom"/>
</dbReference>
<keyword evidence="5 13" id="KW-0846">Cobalamin</keyword>
<keyword evidence="8 13" id="KW-0560">Oxidoreductase</keyword>
<evidence type="ECO:0000256" key="7">
    <source>
        <dbReference type="ARBA" id="ARBA00022741"/>
    </source>
</evidence>
<dbReference type="OrthoDB" id="9762933at2"/>
<evidence type="ECO:0000256" key="12">
    <source>
        <dbReference type="ARBA" id="ARBA00047754"/>
    </source>
</evidence>
<evidence type="ECO:0000256" key="1">
    <source>
        <dbReference type="ARBA" id="ARBA00001922"/>
    </source>
</evidence>
<keyword evidence="7 13" id="KW-0547">Nucleotide-binding</keyword>
<proteinExistence type="inferred from homology"/>
<dbReference type="PANTHER" id="PTHR43371">
    <property type="entry name" value="VITAMIN B12-DEPENDENT RIBONUCLEOTIDE REDUCTASE"/>
    <property type="match status" value="1"/>
</dbReference>
<dbReference type="SUPFAM" id="SSF51998">
    <property type="entry name" value="PFL-like glycyl radical enzymes"/>
    <property type="match status" value="1"/>
</dbReference>
<evidence type="ECO:0000259" key="15">
    <source>
        <dbReference type="Pfam" id="PF08471"/>
    </source>
</evidence>
<keyword evidence="18" id="KW-1185">Reference proteome</keyword>
<dbReference type="PANTHER" id="PTHR43371:SF1">
    <property type="entry name" value="RIBONUCLEOSIDE-DIPHOSPHATE REDUCTASE"/>
    <property type="match status" value="1"/>
</dbReference>
<dbReference type="GO" id="GO:0050897">
    <property type="term" value="F:cobalt ion binding"/>
    <property type="evidence" value="ECO:0007669"/>
    <property type="project" value="InterPro"/>
</dbReference>
<evidence type="ECO:0000259" key="14">
    <source>
        <dbReference type="Pfam" id="PF02867"/>
    </source>
</evidence>
<dbReference type="GO" id="GO:0071897">
    <property type="term" value="P:DNA biosynthetic process"/>
    <property type="evidence" value="ECO:0007669"/>
    <property type="project" value="UniProtKB-KW"/>
</dbReference>
<dbReference type="PRINTS" id="PR01183">
    <property type="entry name" value="RIBORDTASEM1"/>
</dbReference>
<evidence type="ECO:0000256" key="9">
    <source>
        <dbReference type="ARBA" id="ARBA00023157"/>
    </source>
</evidence>
<evidence type="ECO:0000256" key="2">
    <source>
        <dbReference type="ARBA" id="ARBA00007405"/>
    </source>
</evidence>
<dbReference type="Pfam" id="PF12637">
    <property type="entry name" value="TSCPD"/>
    <property type="match status" value="1"/>
</dbReference>
<dbReference type="GO" id="GO:0000166">
    <property type="term" value="F:nucleotide binding"/>
    <property type="evidence" value="ECO:0007669"/>
    <property type="project" value="UniProtKB-KW"/>
</dbReference>
<comment type="caution">
    <text evidence="17">The sequence shown here is derived from an EMBL/GenBank/DDBJ whole genome shotgun (WGS) entry which is preliminary data.</text>
</comment>
<dbReference type="InterPro" id="IPR050862">
    <property type="entry name" value="RdRp_reductase_class-2"/>
</dbReference>
<dbReference type="InterPro" id="IPR013344">
    <property type="entry name" value="RNR_NrdJ/NrdZ"/>
</dbReference>
<evidence type="ECO:0000256" key="6">
    <source>
        <dbReference type="ARBA" id="ARBA00022634"/>
    </source>
</evidence>
<dbReference type="AlphaFoldDB" id="A0A5N7MDD5"/>
<comment type="similarity">
    <text evidence="2 13">Belongs to the ribonucleoside diphosphate reductase class-2 family.</text>
</comment>
<evidence type="ECO:0000259" key="16">
    <source>
        <dbReference type="Pfam" id="PF12637"/>
    </source>
</evidence>
<evidence type="ECO:0000256" key="10">
    <source>
        <dbReference type="ARBA" id="ARBA00023285"/>
    </source>
</evidence>
<name>A0A5N7MDD5_9HYPH</name>
<dbReference type="CDD" id="cd02888">
    <property type="entry name" value="RNR_II_dimer"/>
    <property type="match status" value="1"/>
</dbReference>
<accession>A0A5N7MDD5</accession>
<evidence type="ECO:0000256" key="3">
    <source>
        <dbReference type="ARBA" id="ARBA00012274"/>
    </source>
</evidence>
<comment type="cofactor">
    <cofactor evidence="1 13">
        <name>adenosylcob(III)alamin</name>
        <dbReference type="ChEBI" id="CHEBI:18408"/>
    </cofactor>
</comment>
<evidence type="ECO:0000256" key="5">
    <source>
        <dbReference type="ARBA" id="ARBA00022628"/>
    </source>
</evidence>
<dbReference type="NCBIfam" id="NF005736">
    <property type="entry name" value="PRK07562.1"/>
    <property type="match status" value="1"/>
</dbReference>
<evidence type="ECO:0000256" key="8">
    <source>
        <dbReference type="ARBA" id="ARBA00023002"/>
    </source>
</evidence>
<dbReference type="Proteomes" id="UP000403266">
    <property type="component" value="Unassembled WGS sequence"/>
</dbReference>
<evidence type="ECO:0000256" key="4">
    <source>
        <dbReference type="ARBA" id="ARBA00014409"/>
    </source>
</evidence>
<dbReference type="NCBIfam" id="TIGR02504">
    <property type="entry name" value="NrdJ_Z"/>
    <property type="match status" value="1"/>
</dbReference>